<reference evidence="2" key="1">
    <citation type="submission" date="2022-01" db="EMBL/GenBank/DDBJ databases">
        <authorList>
            <person name="King R."/>
        </authorList>
    </citation>
    <scope>NUCLEOTIDE SEQUENCE</scope>
</reference>
<sequence length="262" mass="29720">MRFTKLFIIASAIYILDASLSTKFALKFQTVDLNLAKSICKITNDVISKSTDTQDILFLNSKAIKESTTVNKVLTCIYDETAVVVTEFRKKTLIKGLRKAAVIIMAFDSIDGISIAKFIVEQRNSTVFHHMAKVIFIAPNSSTQIQRLQALEYFLGLGFLNVAIAHEASSVDVYYEIVQSLSRHVRTLVNPLAVFPDKLRNAEGFRYKLPIYYQPGVLTINKNNKISSPMLYFLQAIKDVQNAEFDITFLLNVSHFDKFWKN</sequence>
<dbReference type="AlphaFoldDB" id="A0A9N9SAJ6"/>
<evidence type="ECO:0008006" key="4">
    <source>
        <dbReference type="Google" id="ProtNLM"/>
    </source>
</evidence>
<organism evidence="2 3">
    <name type="scientific">Chironomus riparius</name>
    <dbReference type="NCBI Taxonomy" id="315576"/>
    <lineage>
        <taxon>Eukaryota</taxon>
        <taxon>Metazoa</taxon>
        <taxon>Ecdysozoa</taxon>
        <taxon>Arthropoda</taxon>
        <taxon>Hexapoda</taxon>
        <taxon>Insecta</taxon>
        <taxon>Pterygota</taxon>
        <taxon>Neoptera</taxon>
        <taxon>Endopterygota</taxon>
        <taxon>Diptera</taxon>
        <taxon>Nematocera</taxon>
        <taxon>Chironomoidea</taxon>
        <taxon>Chironomidae</taxon>
        <taxon>Chironominae</taxon>
        <taxon>Chironomus</taxon>
    </lineage>
</organism>
<evidence type="ECO:0000256" key="1">
    <source>
        <dbReference type="SAM" id="SignalP"/>
    </source>
</evidence>
<keyword evidence="1" id="KW-0732">Signal</keyword>
<proteinExistence type="predicted"/>
<evidence type="ECO:0000313" key="3">
    <source>
        <dbReference type="Proteomes" id="UP001153620"/>
    </source>
</evidence>
<protein>
    <recommendedName>
        <fullName evidence="4">Receptor ligand binding region domain-containing protein</fullName>
    </recommendedName>
</protein>
<reference evidence="2" key="2">
    <citation type="submission" date="2022-10" db="EMBL/GenBank/DDBJ databases">
        <authorList>
            <consortium name="ENA_rothamsted_submissions"/>
            <consortium name="culmorum"/>
            <person name="King R."/>
        </authorList>
    </citation>
    <scope>NUCLEOTIDE SEQUENCE</scope>
</reference>
<gene>
    <name evidence="2" type="ORF">CHIRRI_LOCUS14125</name>
</gene>
<feature type="chain" id="PRO_5040196932" description="Receptor ligand binding region domain-containing protein" evidence="1">
    <location>
        <begin position="19"/>
        <end position="262"/>
    </location>
</feature>
<dbReference type="EMBL" id="OU895880">
    <property type="protein sequence ID" value="CAG9811316.1"/>
    <property type="molecule type" value="Genomic_DNA"/>
</dbReference>
<name>A0A9N9SAJ6_9DIPT</name>
<feature type="signal peptide" evidence="1">
    <location>
        <begin position="1"/>
        <end position="18"/>
    </location>
</feature>
<keyword evidence="3" id="KW-1185">Reference proteome</keyword>
<accession>A0A9N9SAJ6</accession>
<evidence type="ECO:0000313" key="2">
    <source>
        <dbReference type="EMBL" id="CAG9811316.1"/>
    </source>
</evidence>
<dbReference type="Proteomes" id="UP001153620">
    <property type="component" value="Chromosome 4"/>
</dbReference>